<reference evidence="2 3" key="1">
    <citation type="journal article" date="2013" name="Genome Announc.">
        <title>Draft Genome Sequence of Cesiribacter andamanensis Strain AMV16T, Isolated from a Soil Sample from a Mud Volcano in the Andaman Islands, India.</title>
        <authorList>
            <person name="Shivaji S."/>
            <person name="Ara S."/>
            <person name="Begum Z."/>
            <person name="Srinivas T.N."/>
            <person name="Singh A."/>
            <person name="Kumar Pinnaka A."/>
        </authorList>
    </citation>
    <scope>NUCLEOTIDE SEQUENCE [LARGE SCALE GENOMIC DNA]</scope>
    <source>
        <strain evidence="2 3">AMV16</strain>
    </source>
</reference>
<dbReference type="EMBL" id="AODQ01000001">
    <property type="protein sequence ID" value="EMR04784.1"/>
    <property type="molecule type" value="Genomic_DNA"/>
</dbReference>
<accession>M7P2M4</accession>
<dbReference type="AlphaFoldDB" id="M7P2M4"/>
<proteinExistence type="predicted"/>
<evidence type="ECO:0000256" key="1">
    <source>
        <dbReference type="SAM" id="SignalP"/>
    </source>
</evidence>
<gene>
    <name evidence="2" type="ORF">ADICEAN_00055</name>
</gene>
<keyword evidence="1" id="KW-0732">Signal</keyword>
<dbReference type="OrthoDB" id="986006at2"/>
<sequence>MRTPLLPLFLLLLSYTVLGQHTPFEQQYVVLADGSEALLWISLDEQSELLHYKVNERDAAAVYAPEAVVSFHYGGQPYYSLPLRDGYFTFFKVYHEGSEFAVLEKAPSYKALQVITDESGGQLSLCQGSRSKAFTLCFTDTRQSTHAVMGTPVVSSVRKFVVHKLIYLAIEGQLKLFYLDSDEGFSLWNDWALLNANKRSALNTLEAGRKSTLRTLSDMIDDPQKMSVIEQKVKQDKLDVRNPQQLILALEAVYR</sequence>
<protein>
    <submittedName>
        <fullName evidence="2">Uncharacterized protein</fullName>
    </submittedName>
</protein>
<evidence type="ECO:0000313" key="3">
    <source>
        <dbReference type="Proteomes" id="UP000011910"/>
    </source>
</evidence>
<feature type="signal peptide" evidence="1">
    <location>
        <begin position="1"/>
        <end position="19"/>
    </location>
</feature>
<name>M7P2M4_9BACT</name>
<keyword evidence="3" id="KW-1185">Reference proteome</keyword>
<feature type="chain" id="PRO_5004082587" evidence="1">
    <location>
        <begin position="20"/>
        <end position="255"/>
    </location>
</feature>
<evidence type="ECO:0000313" key="2">
    <source>
        <dbReference type="EMBL" id="EMR04784.1"/>
    </source>
</evidence>
<dbReference type="RefSeq" id="WP_009193469.1">
    <property type="nucleotide sequence ID" value="NZ_AODQ01000001.1"/>
</dbReference>
<dbReference type="Proteomes" id="UP000011910">
    <property type="component" value="Unassembled WGS sequence"/>
</dbReference>
<organism evidence="2 3">
    <name type="scientific">Cesiribacter andamanensis AMV16</name>
    <dbReference type="NCBI Taxonomy" id="1279009"/>
    <lineage>
        <taxon>Bacteria</taxon>
        <taxon>Pseudomonadati</taxon>
        <taxon>Bacteroidota</taxon>
        <taxon>Cytophagia</taxon>
        <taxon>Cytophagales</taxon>
        <taxon>Cesiribacteraceae</taxon>
        <taxon>Cesiribacter</taxon>
    </lineage>
</organism>
<comment type="caution">
    <text evidence="2">The sequence shown here is derived from an EMBL/GenBank/DDBJ whole genome shotgun (WGS) entry which is preliminary data.</text>
</comment>